<dbReference type="GO" id="GO:0006364">
    <property type="term" value="P:rRNA processing"/>
    <property type="evidence" value="ECO:0007669"/>
    <property type="project" value="EnsemblFungi"/>
</dbReference>
<dbReference type="InterPro" id="IPR036877">
    <property type="entry name" value="SUI1_dom_sf"/>
</dbReference>
<dbReference type="CDD" id="cd21156">
    <property type="entry name" value="PUA_eIF2d-like"/>
    <property type="match status" value="1"/>
</dbReference>
<dbReference type="InterPro" id="IPR058886">
    <property type="entry name" value="SWIB_eIF2D"/>
</dbReference>
<name>A5E310_LODEL</name>
<accession>A5E310</accession>
<organism evidence="3 4">
    <name type="scientific">Lodderomyces elongisporus (strain ATCC 11503 / CBS 2605 / JCM 1781 / NBRC 1676 / NRRL YB-4239)</name>
    <name type="common">Yeast</name>
    <name type="synonym">Saccharomyces elongisporus</name>
    <dbReference type="NCBI Taxonomy" id="379508"/>
    <lineage>
        <taxon>Eukaryota</taxon>
        <taxon>Fungi</taxon>
        <taxon>Dikarya</taxon>
        <taxon>Ascomycota</taxon>
        <taxon>Saccharomycotina</taxon>
        <taxon>Pichiomycetes</taxon>
        <taxon>Debaryomycetaceae</taxon>
        <taxon>Candida/Lodderomyces clade</taxon>
        <taxon>Lodderomyces</taxon>
    </lineage>
</organism>
<dbReference type="InParanoid" id="A5E310"/>
<dbReference type="GO" id="GO:0001731">
    <property type="term" value="P:formation of translation preinitiation complex"/>
    <property type="evidence" value="ECO:0007669"/>
    <property type="project" value="InterPro"/>
</dbReference>
<dbReference type="InterPro" id="IPR039757">
    <property type="entry name" value="EIF2D"/>
</dbReference>
<dbReference type="InterPro" id="IPR036885">
    <property type="entry name" value="SWIB_MDM2_dom_sf"/>
</dbReference>
<dbReference type="Gene3D" id="3.10.400.20">
    <property type="match status" value="1"/>
</dbReference>
<evidence type="ECO:0000313" key="4">
    <source>
        <dbReference type="Proteomes" id="UP000001996"/>
    </source>
</evidence>
<dbReference type="HOGENOM" id="CLU_012487_1_0_1"/>
<dbReference type="SUPFAM" id="SSF88697">
    <property type="entry name" value="PUA domain-like"/>
    <property type="match status" value="1"/>
</dbReference>
<feature type="domain" description="SUI1" evidence="2">
    <location>
        <begin position="548"/>
        <end position="614"/>
    </location>
</feature>
<dbReference type="InterPro" id="IPR041366">
    <property type="entry name" value="Pre-PUA"/>
</dbReference>
<dbReference type="Pfam" id="PF26292">
    <property type="entry name" value="PUA_elF2D"/>
    <property type="match status" value="1"/>
</dbReference>
<dbReference type="InterPro" id="IPR015947">
    <property type="entry name" value="PUA-like_sf"/>
</dbReference>
<evidence type="ECO:0000259" key="2">
    <source>
        <dbReference type="PROSITE" id="PS50296"/>
    </source>
</evidence>
<feature type="compositionally biased region" description="Basic and acidic residues" evidence="1">
    <location>
        <begin position="280"/>
        <end position="301"/>
    </location>
</feature>
<dbReference type="EMBL" id="CH981528">
    <property type="protein sequence ID" value="EDK45818.1"/>
    <property type="molecule type" value="Genomic_DNA"/>
</dbReference>
<dbReference type="STRING" id="379508.A5E310"/>
<gene>
    <name evidence="3" type="ORF">LELG_03997</name>
</gene>
<dbReference type="PROSITE" id="PS50296">
    <property type="entry name" value="SUI1"/>
    <property type="match status" value="1"/>
</dbReference>
<protein>
    <recommendedName>
        <fullName evidence="2">SUI1 domain-containing protein</fullName>
    </recommendedName>
</protein>
<dbReference type="KEGG" id="lel:PVL30_004817"/>
<feature type="compositionally biased region" description="Low complexity" evidence="1">
    <location>
        <begin position="267"/>
        <end position="278"/>
    </location>
</feature>
<dbReference type="Pfam" id="PF17832">
    <property type="entry name" value="Pre-PUA"/>
    <property type="match status" value="1"/>
</dbReference>
<dbReference type="InterPro" id="IPR057429">
    <property type="entry name" value="WH_eIF2D"/>
</dbReference>
<dbReference type="Gene3D" id="3.30.780.10">
    <property type="entry name" value="SUI1-like domain"/>
    <property type="match status" value="1"/>
</dbReference>
<proteinExistence type="predicted"/>
<dbReference type="PROSITE" id="PS50890">
    <property type="entry name" value="PUA"/>
    <property type="match status" value="1"/>
</dbReference>
<dbReference type="eggNOG" id="KOG2522">
    <property type="taxonomic scope" value="Eukaryota"/>
</dbReference>
<dbReference type="SUPFAM" id="SSF47592">
    <property type="entry name" value="SWIB/MDM2 domain"/>
    <property type="match status" value="1"/>
</dbReference>
<dbReference type="InterPro" id="IPR048248">
    <property type="entry name" value="PUA_eIF2d-like"/>
</dbReference>
<dbReference type="OMA" id="MFLKPYR"/>
<dbReference type="CDD" id="cd11608">
    <property type="entry name" value="eIF2D_C"/>
    <property type="match status" value="1"/>
</dbReference>
<dbReference type="GeneID" id="5232093"/>
<dbReference type="AlphaFoldDB" id="A5E310"/>
<dbReference type="GO" id="GO:0003743">
    <property type="term" value="F:translation initiation factor activity"/>
    <property type="evidence" value="ECO:0007669"/>
    <property type="project" value="InterPro"/>
</dbReference>
<evidence type="ECO:0000256" key="1">
    <source>
        <dbReference type="SAM" id="MobiDB-lite"/>
    </source>
</evidence>
<dbReference type="InterPro" id="IPR039759">
    <property type="entry name" value="eIF2D_SUI1"/>
</dbReference>
<dbReference type="SUPFAM" id="SSF55159">
    <property type="entry name" value="eIF1-like"/>
    <property type="match status" value="1"/>
</dbReference>
<dbReference type="Pfam" id="PF25304">
    <property type="entry name" value="WHD_eIF2D"/>
    <property type="match status" value="1"/>
</dbReference>
<dbReference type="VEuPathDB" id="FungiDB:LELG_03997"/>
<dbReference type="PANTHER" id="PTHR12217:SF4">
    <property type="entry name" value="EUKARYOTIC TRANSLATION INITIATION FACTOR 2D"/>
    <property type="match status" value="1"/>
</dbReference>
<dbReference type="OrthoDB" id="199771at2759"/>
<dbReference type="Pfam" id="PF01253">
    <property type="entry name" value="SUI1"/>
    <property type="match status" value="1"/>
</dbReference>
<dbReference type="PANTHER" id="PTHR12217">
    <property type="entry name" value="EUKARYOTIC TRANSLATION INITIATION FACTOR 2D"/>
    <property type="match status" value="1"/>
</dbReference>
<reference evidence="3 4" key="1">
    <citation type="journal article" date="2009" name="Nature">
        <title>Evolution of pathogenicity and sexual reproduction in eight Candida genomes.</title>
        <authorList>
            <person name="Butler G."/>
            <person name="Rasmussen M.D."/>
            <person name="Lin M.F."/>
            <person name="Santos M.A."/>
            <person name="Sakthikumar S."/>
            <person name="Munro C.A."/>
            <person name="Rheinbay E."/>
            <person name="Grabherr M."/>
            <person name="Forche A."/>
            <person name="Reedy J.L."/>
            <person name="Agrafioti I."/>
            <person name="Arnaud M.B."/>
            <person name="Bates S."/>
            <person name="Brown A.J."/>
            <person name="Brunke S."/>
            <person name="Costanzo M.C."/>
            <person name="Fitzpatrick D.A."/>
            <person name="de Groot P.W."/>
            <person name="Harris D."/>
            <person name="Hoyer L.L."/>
            <person name="Hube B."/>
            <person name="Klis F.M."/>
            <person name="Kodira C."/>
            <person name="Lennard N."/>
            <person name="Logue M.E."/>
            <person name="Martin R."/>
            <person name="Neiman A.M."/>
            <person name="Nikolaou E."/>
            <person name="Quail M.A."/>
            <person name="Quinn J."/>
            <person name="Santos M.C."/>
            <person name="Schmitzberger F.F."/>
            <person name="Sherlock G."/>
            <person name="Shah P."/>
            <person name="Silverstein K.A."/>
            <person name="Skrzypek M.S."/>
            <person name="Soll D."/>
            <person name="Staggs R."/>
            <person name="Stansfield I."/>
            <person name="Stumpf M.P."/>
            <person name="Sudbery P.E."/>
            <person name="Srikantha T."/>
            <person name="Zeng Q."/>
            <person name="Berman J."/>
            <person name="Berriman M."/>
            <person name="Heitman J."/>
            <person name="Gow N.A."/>
            <person name="Lorenz M.C."/>
            <person name="Birren B.W."/>
            <person name="Kellis M."/>
            <person name="Cuomo C.A."/>
        </authorList>
    </citation>
    <scope>NUCLEOTIDE SEQUENCE [LARGE SCALE GENOMIC DNA]</scope>
    <source>
        <strain evidence="4">ATCC 11503 / BCRC 21390 / CBS 2605 / JCM 1781 / NBRC 1676 / NRRL YB-4239</strain>
    </source>
</reference>
<dbReference type="FunCoup" id="A5E310">
    <property type="interactions" value="477"/>
</dbReference>
<feature type="region of interest" description="Disordered" evidence="1">
    <location>
        <begin position="266"/>
        <end position="309"/>
    </location>
</feature>
<keyword evidence="4" id="KW-1185">Reference proteome</keyword>
<dbReference type="InterPro" id="IPR001950">
    <property type="entry name" value="SUI1"/>
</dbReference>
<dbReference type="Proteomes" id="UP000001996">
    <property type="component" value="Unassembled WGS sequence"/>
</dbReference>
<sequence>MFKKQPQSKAAANIKSSDRRKLLAQICATYNLPIEQISKEGLERLLPLVSKKASYVSIQGHLGVIYFDSSELPTWFQTRDSQVYPSLLTCWRCPFLLPKIATHPHVIEVLGKGADLMLPGTIPPFDKLAVKNAVVGIVSSDFPERIMAVGVCNLNLTQFDRVIGRSGTAVKILHHYNDELMRINKEIDVKVPDEVDPVMPTIDEHQLLLLLLLLLSPVEDKGNHVDKIVDDTEEKNNNGKEANGDKNDSITDDSEPKIIDSEEIAKQDQNQDQNQNQDEAQTHELDNGEKEQDQNHEKDNGNDDDGHENEDKKVLEVTETVQQLTVEEVDNFFKRSLIQTIKLESFDLPVTASTFMSLYIYKNLPVVDSSYVNIKKTSWKKTAKFLKAMSKLNYLEVKGKDEDLSIIKLMSKQHPTIENFVPHKINTQIKKTNNKESHSLMKVRTLYKPTKKLLVFFEKINKNYNEYYDVTEIRSFFETYIKSNNLVVAKNPKNITINELLSKLTNQAVNTSQPRDVLFKSVLTNFSPYFEIANGTEKNLGRGTPPKIQVVTELKIGRKVVTRVSNYDKFFIKQGAFAEELRNKCSGSSTIVDDQVQVQGPHGTLIVDLLKNKGIPVSCIEFTDKVKKNKKKK</sequence>
<feature type="region of interest" description="Disordered" evidence="1">
    <location>
        <begin position="227"/>
        <end position="254"/>
    </location>
</feature>
<dbReference type="Pfam" id="PF26291">
    <property type="entry name" value="SWIB_eIF2D"/>
    <property type="match status" value="1"/>
</dbReference>
<dbReference type="GO" id="GO:0003723">
    <property type="term" value="F:RNA binding"/>
    <property type="evidence" value="ECO:0007669"/>
    <property type="project" value="EnsemblFungi"/>
</dbReference>
<evidence type="ECO:0000313" key="3">
    <source>
        <dbReference type="EMBL" id="EDK45818.1"/>
    </source>
</evidence>